<evidence type="ECO:0000313" key="2">
    <source>
        <dbReference type="EMBL" id="WEG10183.1"/>
    </source>
</evidence>
<dbReference type="Proteomes" id="UP001214553">
    <property type="component" value="Chromosome"/>
</dbReference>
<evidence type="ECO:0000313" key="3">
    <source>
        <dbReference type="Proteomes" id="UP001214553"/>
    </source>
</evidence>
<dbReference type="Pfam" id="PF00583">
    <property type="entry name" value="Acetyltransf_1"/>
    <property type="match status" value="1"/>
</dbReference>
<dbReference type="Gene3D" id="3.40.630.30">
    <property type="match status" value="1"/>
</dbReference>
<dbReference type="CDD" id="cd04301">
    <property type="entry name" value="NAT_SF"/>
    <property type="match status" value="1"/>
</dbReference>
<dbReference type="PROSITE" id="PS51186">
    <property type="entry name" value="GNAT"/>
    <property type="match status" value="1"/>
</dbReference>
<accession>A0ABY8C5T3</accession>
<name>A0ABY8C5T3_9MICO</name>
<evidence type="ECO:0000259" key="1">
    <source>
        <dbReference type="PROSITE" id="PS51186"/>
    </source>
</evidence>
<dbReference type="SUPFAM" id="SSF55729">
    <property type="entry name" value="Acyl-CoA N-acyltransferases (Nat)"/>
    <property type="match status" value="1"/>
</dbReference>
<protein>
    <submittedName>
        <fullName evidence="2">GNAT family N-acetyltransferase</fullName>
    </submittedName>
</protein>
<feature type="domain" description="N-acetyltransferase" evidence="1">
    <location>
        <begin position="3"/>
        <end position="157"/>
    </location>
</feature>
<dbReference type="RefSeq" id="WP_275279514.1">
    <property type="nucleotide sequence ID" value="NZ_CP119108.1"/>
</dbReference>
<dbReference type="EMBL" id="CP119108">
    <property type="protein sequence ID" value="WEG10183.1"/>
    <property type="molecule type" value="Genomic_DNA"/>
</dbReference>
<reference evidence="2 3" key="1">
    <citation type="submission" date="2023-03" db="EMBL/GenBank/DDBJ databases">
        <title>Genome sequence of Microbacterium sp. KACC 23027.</title>
        <authorList>
            <person name="Kim S."/>
            <person name="Heo J."/>
            <person name="Kwon S.-W."/>
        </authorList>
    </citation>
    <scope>NUCLEOTIDE SEQUENCE [LARGE SCALE GENOMIC DNA]</scope>
    <source>
        <strain evidence="2 3">KACC 23027</strain>
    </source>
</reference>
<proteinExistence type="predicted"/>
<dbReference type="InterPro" id="IPR000182">
    <property type="entry name" value="GNAT_dom"/>
</dbReference>
<organism evidence="2 3">
    <name type="scientific">Microbacterium horticulturae</name>
    <dbReference type="NCBI Taxonomy" id="3028316"/>
    <lineage>
        <taxon>Bacteria</taxon>
        <taxon>Bacillati</taxon>
        <taxon>Actinomycetota</taxon>
        <taxon>Actinomycetes</taxon>
        <taxon>Micrococcales</taxon>
        <taxon>Microbacteriaceae</taxon>
        <taxon>Microbacterium</taxon>
    </lineage>
</organism>
<keyword evidence="3" id="KW-1185">Reference proteome</keyword>
<dbReference type="PANTHER" id="PTHR43072">
    <property type="entry name" value="N-ACETYLTRANSFERASE"/>
    <property type="match status" value="1"/>
</dbReference>
<gene>
    <name evidence="2" type="ORF">PU630_06420</name>
</gene>
<dbReference type="InterPro" id="IPR016181">
    <property type="entry name" value="Acyl_CoA_acyltransferase"/>
</dbReference>
<sequence>MALSVRTARPSDIDAILAVQAHGEGATGDRFRSWATRAVEAEHERVCVAEETDAVVGWAATRRFDDAAGAAPAGEYLMGVRVRTAHRRGGVGAALVAARLELIRRSGAARAYYFTNVRNAASIAAHRRWGFREIARGPRFRDVPFDGGERLLFAVDL</sequence>